<dbReference type="PANTHER" id="PTHR43390:SF1">
    <property type="entry name" value="CHLOROPLAST PROCESSING PEPTIDASE"/>
    <property type="match status" value="1"/>
</dbReference>
<evidence type="ECO:0000256" key="5">
    <source>
        <dbReference type="PIRSR" id="PIRSR600223-1"/>
    </source>
</evidence>
<dbReference type="PROSITE" id="PS00761">
    <property type="entry name" value="SPASE_I_3"/>
    <property type="match status" value="1"/>
</dbReference>
<dbReference type="EMBL" id="PFEK01000015">
    <property type="protein sequence ID" value="PJE67709.1"/>
    <property type="molecule type" value="Genomic_DNA"/>
</dbReference>
<evidence type="ECO:0000256" key="6">
    <source>
        <dbReference type="RuleBase" id="RU362042"/>
    </source>
</evidence>
<comment type="caution">
    <text evidence="8">The sequence shown here is derived from an EMBL/GenBank/DDBJ whole genome shotgun (WGS) entry which is preliminary data.</text>
</comment>
<feature type="transmembrane region" description="Helical" evidence="6">
    <location>
        <begin position="21"/>
        <end position="40"/>
    </location>
</feature>
<dbReference type="InterPro" id="IPR000223">
    <property type="entry name" value="Pept_S26A_signal_pept_1"/>
</dbReference>
<dbReference type="GO" id="GO:0016020">
    <property type="term" value="C:membrane"/>
    <property type="evidence" value="ECO:0007669"/>
    <property type="project" value="UniProtKB-SubCell"/>
</dbReference>
<feature type="active site" evidence="5">
    <location>
        <position position="97"/>
    </location>
</feature>
<comment type="subcellular location">
    <subcellularLocation>
        <location evidence="6">Membrane</location>
        <topology evidence="6">Single-pass type II membrane protein</topology>
    </subcellularLocation>
</comment>
<gene>
    <name evidence="8" type="primary">lepB</name>
    <name evidence="8" type="ORF">COU95_00870</name>
</gene>
<protein>
    <recommendedName>
        <fullName evidence="3 6">Signal peptidase I</fullName>
        <ecNumber evidence="3 6">3.4.21.89</ecNumber>
    </recommendedName>
</protein>
<evidence type="ECO:0000256" key="2">
    <source>
        <dbReference type="ARBA" id="ARBA00009370"/>
    </source>
</evidence>
<keyword evidence="6" id="KW-0472">Membrane</keyword>
<dbReference type="AlphaFoldDB" id="A0A2M8L451"/>
<dbReference type="NCBIfam" id="TIGR02227">
    <property type="entry name" value="sigpep_I_bact"/>
    <property type="match status" value="1"/>
</dbReference>
<keyword evidence="6" id="KW-0812">Transmembrane</keyword>
<dbReference type="InterPro" id="IPR019758">
    <property type="entry name" value="Pept_S26A_signal_pept_1_CS"/>
</dbReference>
<comment type="catalytic activity">
    <reaction evidence="1 6">
        <text>Cleavage of hydrophobic, N-terminal signal or leader sequences from secreted and periplasmic proteins.</text>
        <dbReference type="EC" id="3.4.21.89"/>
    </reaction>
</comment>
<evidence type="ECO:0000256" key="1">
    <source>
        <dbReference type="ARBA" id="ARBA00000677"/>
    </source>
</evidence>
<dbReference type="InterPro" id="IPR019533">
    <property type="entry name" value="Peptidase_S26"/>
</dbReference>
<keyword evidence="6" id="KW-0645">Protease</keyword>
<dbReference type="Pfam" id="PF10502">
    <property type="entry name" value="Peptidase_S26"/>
    <property type="match status" value="1"/>
</dbReference>
<dbReference type="Proteomes" id="UP000231474">
    <property type="component" value="Unassembled WGS sequence"/>
</dbReference>
<feature type="domain" description="Peptidase S26" evidence="7">
    <location>
        <begin position="20"/>
        <end position="184"/>
    </location>
</feature>
<organism evidence="8 9">
    <name type="scientific">Candidatus Shapirobacteria bacterium CG10_big_fil_rev_8_21_14_0_10_40_9</name>
    <dbReference type="NCBI Taxonomy" id="1974888"/>
    <lineage>
        <taxon>Bacteria</taxon>
        <taxon>Candidatus Shapironibacteriota</taxon>
    </lineage>
</organism>
<name>A0A2M8L451_9BACT</name>
<accession>A0A2M8L451</accession>
<dbReference type="GO" id="GO:0009003">
    <property type="term" value="F:signal peptidase activity"/>
    <property type="evidence" value="ECO:0007669"/>
    <property type="project" value="UniProtKB-EC"/>
</dbReference>
<dbReference type="InterPro" id="IPR036286">
    <property type="entry name" value="LexA/Signal_pep-like_sf"/>
</dbReference>
<comment type="similarity">
    <text evidence="2 6">Belongs to the peptidase S26 family.</text>
</comment>
<keyword evidence="4 6" id="KW-0378">Hydrolase</keyword>
<dbReference type="SUPFAM" id="SSF51306">
    <property type="entry name" value="LexA/Signal peptidase"/>
    <property type="match status" value="1"/>
</dbReference>
<dbReference type="PRINTS" id="PR00727">
    <property type="entry name" value="LEADERPTASE"/>
</dbReference>
<keyword evidence="6" id="KW-1133">Transmembrane helix</keyword>
<dbReference type="InterPro" id="IPR019757">
    <property type="entry name" value="Pept_S26A_signal_pept_1_Lys-AS"/>
</dbReference>
<reference evidence="9" key="1">
    <citation type="submission" date="2017-09" db="EMBL/GenBank/DDBJ databases">
        <title>Depth-based differentiation of microbial function through sediment-hosted aquifers and enrichment of novel symbionts in the deep terrestrial subsurface.</title>
        <authorList>
            <person name="Probst A.J."/>
            <person name="Ladd B."/>
            <person name="Jarett J.K."/>
            <person name="Geller-Mcgrath D.E."/>
            <person name="Sieber C.M.K."/>
            <person name="Emerson J.B."/>
            <person name="Anantharaman K."/>
            <person name="Thomas B.C."/>
            <person name="Malmstrom R."/>
            <person name="Stieglmeier M."/>
            <person name="Klingl A."/>
            <person name="Woyke T."/>
            <person name="Ryan C.M."/>
            <person name="Banfield J.F."/>
        </authorList>
    </citation>
    <scope>NUCLEOTIDE SEQUENCE [LARGE SCALE GENOMIC DNA]</scope>
</reference>
<evidence type="ECO:0000256" key="4">
    <source>
        <dbReference type="ARBA" id="ARBA00022801"/>
    </source>
</evidence>
<feature type="active site" evidence="5">
    <location>
        <position position="49"/>
    </location>
</feature>
<dbReference type="Gene3D" id="2.10.109.10">
    <property type="entry name" value="Umud Fragment, subunit A"/>
    <property type="match status" value="1"/>
</dbReference>
<sequence length="198" mass="22907">MTIMESMKEFVKKLGSFFLDIIQVIVLALSIFVISYLFLFQPHQVRGNSMYANFYDQEFLLTDKISYRFNSPQRGEVVIFKAPPSEPCAETECEYIKRVIGLPGENVRISDGFIFINDQKLNEAYLPSDVRTQPGTYFREGQTITLAENQYLVLGDNRLHSRDGREFGPIKREAIIGKAWFRYWPASRLGIIPRGNYL</sequence>
<dbReference type="CDD" id="cd06530">
    <property type="entry name" value="S26_SPase_I"/>
    <property type="match status" value="1"/>
</dbReference>
<dbReference type="EC" id="3.4.21.89" evidence="3 6"/>
<dbReference type="PANTHER" id="PTHR43390">
    <property type="entry name" value="SIGNAL PEPTIDASE I"/>
    <property type="match status" value="1"/>
</dbReference>
<dbReference type="PROSITE" id="PS00760">
    <property type="entry name" value="SPASE_I_2"/>
    <property type="match status" value="1"/>
</dbReference>
<evidence type="ECO:0000313" key="9">
    <source>
        <dbReference type="Proteomes" id="UP000231474"/>
    </source>
</evidence>
<proteinExistence type="inferred from homology"/>
<evidence type="ECO:0000256" key="3">
    <source>
        <dbReference type="ARBA" id="ARBA00013208"/>
    </source>
</evidence>
<dbReference type="GO" id="GO:0006465">
    <property type="term" value="P:signal peptide processing"/>
    <property type="evidence" value="ECO:0007669"/>
    <property type="project" value="InterPro"/>
</dbReference>
<dbReference type="GO" id="GO:0004252">
    <property type="term" value="F:serine-type endopeptidase activity"/>
    <property type="evidence" value="ECO:0007669"/>
    <property type="project" value="InterPro"/>
</dbReference>
<evidence type="ECO:0000259" key="7">
    <source>
        <dbReference type="Pfam" id="PF10502"/>
    </source>
</evidence>
<evidence type="ECO:0000313" key="8">
    <source>
        <dbReference type="EMBL" id="PJE67709.1"/>
    </source>
</evidence>